<feature type="transmembrane region" description="Helical" evidence="2">
    <location>
        <begin position="254"/>
        <end position="270"/>
    </location>
</feature>
<feature type="transmembrane region" description="Helical" evidence="2">
    <location>
        <begin position="162"/>
        <end position="185"/>
    </location>
</feature>
<feature type="transmembrane region" description="Helical" evidence="2">
    <location>
        <begin position="222"/>
        <end position="242"/>
    </location>
</feature>
<evidence type="ECO:0000313" key="3">
    <source>
        <dbReference type="EMBL" id="RHY51462.1"/>
    </source>
</evidence>
<keyword evidence="2" id="KW-0472">Membrane</keyword>
<name>A0A397CRE5_APHAT</name>
<evidence type="ECO:0000313" key="6">
    <source>
        <dbReference type="Proteomes" id="UP000266196"/>
    </source>
</evidence>
<comment type="similarity">
    <text evidence="1">Belongs to the unc-93 family.</text>
</comment>
<comment type="caution">
    <text evidence="3">The sequence shown here is derived from an EMBL/GenBank/DDBJ whole genome shotgun (WGS) entry which is preliminary data.</text>
</comment>
<reference evidence="5 8" key="1">
    <citation type="journal article" date="2018" name="J. Invertebr. Pathol.">
        <title>New genotyping method for the causative agent of crayfish plague (Aphanomyces astaci) based on whole genome data.</title>
        <authorList>
            <person name="Minardi D."/>
            <person name="Studholme D.J."/>
            <person name="van der Giezen M."/>
            <person name="Pretto T."/>
            <person name="Oidtmann B."/>
        </authorList>
    </citation>
    <scope>NUCLEOTIDE SEQUENCE [LARGE SCALE GENOMIC DNA]</scope>
    <source>
        <strain evidence="5 8">KB13</strain>
    </source>
</reference>
<dbReference type="SUPFAM" id="SSF103473">
    <property type="entry name" value="MFS general substrate transporter"/>
    <property type="match status" value="2"/>
</dbReference>
<dbReference type="EMBL" id="QUTE01023018">
    <property type="protein sequence ID" value="RHY81179.1"/>
    <property type="molecule type" value="Genomic_DNA"/>
</dbReference>
<dbReference type="AlphaFoldDB" id="A0A397CRE5"/>
<dbReference type="VEuPathDB" id="FungiDB:H257_06637"/>
<dbReference type="EMBL" id="QUTD01007173">
    <property type="protein sequence ID" value="RHY51462.1"/>
    <property type="molecule type" value="Genomic_DNA"/>
</dbReference>
<proteinExistence type="inferred from homology"/>
<dbReference type="InterPro" id="IPR036259">
    <property type="entry name" value="MFS_trans_sf"/>
</dbReference>
<keyword evidence="2" id="KW-0812">Transmembrane</keyword>
<dbReference type="Proteomes" id="UP000266643">
    <property type="component" value="Unassembled WGS sequence"/>
</dbReference>
<dbReference type="EMBL" id="QUTI01024488">
    <property type="protein sequence ID" value="RLO06745.1"/>
    <property type="molecule type" value="Genomic_DNA"/>
</dbReference>
<sequence length="568" mass="61091">MRGSILFAFANLIVALYPTKTSLHWWVMIPAALLLGVFASVLWIAQASYLTRLSVIYAQYMNVPAVSSMGTFNGSFYAFYKMSRITGNLLSSFVLGSTASLFAVYTGISVAGSVLMATLPDLVHPVGDESTALLKAAELPIESSSAATTLRALWDIAKDRRMVVLIPVWLLSGLQLGFVSGEFTVHFIRQSLGSASIGYVMATFGVVNVVCSFWFGKLADKIGLFFAQMVGFGSLFVAYALCMWSDVVKCDGQWTLVLGIAVLLSVAHVCSLEGRLWVLMLNVVLATASFAVYSIRHRQIAGVPPLGGVVMGTMYLTFMTSAMAGPFLPPSSAVFALANLVVALNPTNVVLQWGIMLPTAVLGGVAASFLWISQASYLTRLSVLYSQFKRVPAIASVGLFNGIFLSLFWIYTATSVAGTALLCLIPDLPLQAAAPLPTEYTKLLEPDSAVATMRSLAALAMDRCIYPFIRPSCLVQSPQYIHRRMLALTPIMLLNGLQQGFLSGEFTSNVVRESLGSAAIGTVFAVVGLVSVSSSFVFGKLADKYNLLMEITWVDDFTTDLVPCPGNS</sequence>
<gene>
    <name evidence="5" type="ORF">DYB28_000867</name>
    <name evidence="3" type="ORF">DYB30_002181</name>
    <name evidence="4" type="ORF">DYB31_002238</name>
</gene>
<evidence type="ECO:0000313" key="4">
    <source>
        <dbReference type="EMBL" id="RHY81179.1"/>
    </source>
</evidence>
<reference evidence="6 7" key="2">
    <citation type="submission" date="2018-08" db="EMBL/GenBank/DDBJ databases">
        <title>Aphanomyces genome sequencing and annotation.</title>
        <authorList>
            <person name="Minardi D."/>
            <person name="Oidtmann B."/>
            <person name="Van Der Giezen M."/>
            <person name="Studholme D.J."/>
        </authorList>
    </citation>
    <scope>NUCLEOTIDE SEQUENCE [LARGE SCALE GENOMIC DNA]</scope>
    <source>
        <strain evidence="4 6">197901</strain>
        <strain evidence="3 7">D2</strain>
    </source>
</reference>
<dbReference type="Proteomes" id="UP000275652">
    <property type="component" value="Unassembled WGS sequence"/>
</dbReference>
<protein>
    <submittedName>
        <fullName evidence="3">Uncharacterized protein</fullName>
    </submittedName>
</protein>
<evidence type="ECO:0000256" key="2">
    <source>
        <dbReference type="SAM" id="Phobius"/>
    </source>
</evidence>
<keyword evidence="2" id="KW-1133">Transmembrane helix</keyword>
<feature type="transmembrane region" description="Helical" evidence="2">
    <location>
        <begin position="25"/>
        <end position="45"/>
    </location>
</feature>
<evidence type="ECO:0000313" key="7">
    <source>
        <dbReference type="Proteomes" id="UP000266643"/>
    </source>
</evidence>
<accession>A0A397CRE5</accession>
<feature type="transmembrane region" description="Helical" evidence="2">
    <location>
        <begin position="197"/>
        <end position="216"/>
    </location>
</feature>
<dbReference type="PANTHER" id="PTHR19444:SF13">
    <property type="entry name" value="PROTEIN UNC-93 HOMOLOG A"/>
    <property type="match status" value="1"/>
</dbReference>
<feature type="transmembrane region" description="Helical" evidence="2">
    <location>
        <begin position="307"/>
        <end position="329"/>
    </location>
</feature>
<feature type="transmembrane region" description="Helical" evidence="2">
    <location>
        <begin position="276"/>
        <end position="295"/>
    </location>
</feature>
<feature type="transmembrane region" description="Helical" evidence="2">
    <location>
        <begin position="518"/>
        <end position="539"/>
    </location>
</feature>
<feature type="transmembrane region" description="Helical" evidence="2">
    <location>
        <begin position="89"/>
        <end position="115"/>
    </location>
</feature>
<feature type="transmembrane region" description="Helical" evidence="2">
    <location>
        <begin position="393"/>
        <end position="411"/>
    </location>
</feature>
<evidence type="ECO:0000313" key="5">
    <source>
        <dbReference type="EMBL" id="RLO06745.1"/>
    </source>
</evidence>
<dbReference type="PANTHER" id="PTHR19444">
    <property type="entry name" value="UNC-93 RELATED"/>
    <property type="match status" value="1"/>
</dbReference>
<organism evidence="3 7">
    <name type="scientific">Aphanomyces astaci</name>
    <name type="common">Crayfish plague agent</name>
    <dbReference type="NCBI Taxonomy" id="112090"/>
    <lineage>
        <taxon>Eukaryota</taxon>
        <taxon>Sar</taxon>
        <taxon>Stramenopiles</taxon>
        <taxon>Oomycota</taxon>
        <taxon>Saprolegniomycetes</taxon>
        <taxon>Saprolegniales</taxon>
        <taxon>Verrucalvaceae</taxon>
        <taxon>Aphanomyces</taxon>
    </lineage>
</organism>
<evidence type="ECO:0000256" key="1">
    <source>
        <dbReference type="ARBA" id="ARBA00009172"/>
    </source>
</evidence>
<dbReference type="InterPro" id="IPR051951">
    <property type="entry name" value="UNC-93_regulatory"/>
</dbReference>
<dbReference type="Proteomes" id="UP000266196">
    <property type="component" value="Unassembled WGS sequence"/>
</dbReference>
<evidence type="ECO:0000313" key="8">
    <source>
        <dbReference type="Proteomes" id="UP000275652"/>
    </source>
</evidence>
<feature type="transmembrane region" description="Helical" evidence="2">
    <location>
        <begin position="349"/>
        <end position="372"/>
    </location>
</feature>